<name>A0A5K3FSZ5_MESCO</name>
<reference evidence="1" key="1">
    <citation type="submission" date="2019-11" db="UniProtKB">
        <authorList>
            <consortium name="WormBaseParasite"/>
        </authorList>
    </citation>
    <scope>IDENTIFICATION</scope>
</reference>
<dbReference type="AlphaFoldDB" id="A0A5K3FSZ5"/>
<organism evidence="1">
    <name type="scientific">Mesocestoides corti</name>
    <name type="common">Flatworm</name>
    <dbReference type="NCBI Taxonomy" id="53468"/>
    <lineage>
        <taxon>Eukaryota</taxon>
        <taxon>Metazoa</taxon>
        <taxon>Spiralia</taxon>
        <taxon>Lophotrochozoa</taxon>
        <taxon>Platyhelminthes</taxon>
        <taxon>Cestoda</taxon>
        <taxon>Eucestoda</taxon>
        <taxon>Cyclophyllidea</taxon>
        <taxon>Mesocestoididae</taxon>
        <taxon>Mesocestoides</taxon>
    </lineage>
</organism>
<sequence length="121" mass="13786">MQPPETHHRGNILTTSLVSRQLEVIWCLCLRQPTRYLPVRKWVVCESSFFSRKPTGLTINYRQASGNCIISSSSCIIDARGKLTSDGFLPDQNEELERRLFTCHTPAPSARIWDLLPLLSN</sequence>
<accession>A0A5K3FSZ5</accession>
<protein>
    <submittedName>
        <fullName evidence="1">CN hydrolase domain-containing protein</fullName>
    </submittedName>
</protein>
<evidence type="ECO:0000313" key="1">
    <source>
        <dbReference type="WBParaSite" id="MCU_009734-RA"/>
    </source>
</evidence>
<proteinExistence type="predicted"/>
<dbReference type="WBParaSite" id="MCU_009734-RA">
    <property type="protein sequence ID" value="MCU_009734-RA"/>
    <property type="gene ID" value="MCU_009734"/>
</dbReference>